<dbReference type="RefSeq" id="WP_149656214.1">
    <property type="nucleotide sequence ID" value="NZ_VTZN01000235.1"/>
</dbReference>
<sequence length="534" mass="54622">MSFVLAAPEVITATSANLAGIGSALQEAAAAAAGPTTGIAAAAADEVSIAVSQLFGTYGQEFQALNAQLVAFHDEFVRLLNGGAAAYLTAEAANAGQMLAKAVEAPRTNSGAASPLFDQIVASVPGLQGLEAGVLPTLVAPRAAAAAPGGAYQQLFANTATNLQALTSDWAAHPFPLLSKIMANQEIYLAQTAIAAGSAIQNLPAELANLPVAVPAALRELLAFNPGLHVQQFITTQTGFAQTIGTELNDATNEITAGLPRYEAELRVAYRHLEAGEYTDAAVDLAKAHANLFVTGAEANNVRVTIDGLSVRISTNVTLRGPLEHLFTIAGVPGQEAQYLTDLMPPGSIPRQMSQNFTNVLNTLSTPGISGSIAVHLLPVGAEFSAFFGLPLALGYAAAGPPVVTFHALATSATAIEHAMATGNGLATLGALIDAPAVVANGFLNGREIMDLTIPVSTGLPSPLPTTVSIVLHMPFDGILVPPHPVTATIDVPGFPLPGFPVDLTIGGTPFSGMVPLLVNYLPQELAKAITPAA</sequence>
<dbReference type="Pfam" id="PF00934">
    <property type="entry name" value="PE"/>
    <property type="match status" value="1"/>
</dbReference>
<evidence type="ECO:0000313" key="2">
    <source>
        <dbReference type="EMBL" id="KAA1246084.1"/>
    </source>
</evidence>
<comment type="caution">
    <text evidence="2">The sequence shown here is derived from an EMBL/GenBank/DDBJ whole genome shotgun (WGS) entry which is preliminary data.</text>
</comment>
<dbReference type="InterPro" id="IPR000084">
    <property type="entry name" value="PE-PGRS_N"/>
</dbReference>
<dbReference type="AlphaFoldDB" id="A0A5B1BFN2"/>
<keyword evidence="3" id="KW-1185">Reference proteome</keyword>
<feature type="domain" description="PE" evidence="1">
    <location>
        <begin position="4"/>
        <end position="94"/>
    </location>
</feature>
<dbReference type="FunFam" id="1.10.287.850:FF:000001">
    <property type="entry name" value="PE_PGRS39"/>
    <property type="match status" value="1"/>
</dbReference>
<accession>A0A5B1BFN2</accession>
<name>A0A5B1BFN2_MYCSI</name>
<dbReference type="OrthoDB" id="4752283at2"/>
<organism evidence="2 3">
    <name type="scientific">Mycobacterium simiae</name>
    <name type="common">Mycobacterium habana</name>
    <dbReference type="NCBI Taxonomy" id="1784"/>
    <lineage>
        <taxon>Bacteria</taxon>
        <taxon>Bacillati</taxon>
        <taxon>Actinomycetota</taxon>
        <taxon>Actinomycetes</taxon>
        <taxon>Mycobacteriales</taxon>
        <taxon>Mycobacteriaceae</taxon>
        <taxon>Mycobacterium</taxon>
        <taxon>Mycobacterium simiae complex</taxon>
    </lineage>
</organism>
<dbReference type="InterPro" id="IPR038332">
    <property type="entry name" value="PPE_sf"/>
</dbReference>
<dbReference type="EMBL" id="VTZN01000235">
    <property type="protein sequence ID" value="KAA1246084.1"/>
    <property type="molecule type" value="Genomic_DNA"/>
</dbReference>
<evidence type="ECO:0000313" key="3">
    <source>
        <dbReference type="Proteomes" id="UP000324701"/>
    </source>
</evidence>
<protein>
    <submittedName>
        <fullName evidence="2">PE family protein</fullName>
    </submittedName>
</protein>
<evidence type="ECO:0000259" key="1">
    <source>
        <dbReference type="Pfam" id="PF00934"/>
    </source>
</evidence>
<dbReference type="SUPFAM" id="SSF140459">
    <property type="entry name" value="PE/PPE dimer-like"/>
    <property type="match status" value="1"/>
</dbReference>
<dbReference type="Proteomes" id="UP000324701">
    <property type="component" value="Unassembled WGS sequence"/>
</dbReference>
<dbReference type="Gene3D" id="1.10.287.850">
    <property type="entry name" value="HP0062-like domain"/>
    <property type="match status" value="1"/>
</dbReference>
<reference evidence="2 3" key="1">
    <citation type="submission" date="2019-09" db="EMBL/GenBank/DDBJ databases">
        <title>Report of infection by Mycobacterium simiae a patient suffering from pulmonary tuberculosis.</title>
        <authorList>
            <person name="Mohanty P.S."/>
            <person name="Bansal A.K."/>
            <person name="Singh H."/>
            <person name="Sharma S."/>
            <person name="Patil S.A."/>
            <person name="Upadhaya P."/>
            <person name="Singh P.K."/>
            <person name="Kumar D."/>
            <person name="Kumar S."/>
            <person name="Singh R.K."/>
            <person name="Chaudhary B."/>
        </authorList>
    </citation>
    <scope>NUCLEOTIDE SEQUENCE [LARGE SCALE GENOMIC DNA]</scope>
    <source>
        <strain evidence="2 3">JAL-560-SIM</strain>
    </source>
</reference>
<gene>
    <name evidence="2" type="ORF">F0Q45_23620</name>
</gene>
<proteinExistence type="predicted"/>